<evidence type="ECO:0000313" key="2">
    <source>
        <dbReference type="Proteomes" id="UP000018888"/>
    </source>
</evidence>
<organism evidence="1 2">
    <name type="scientific">Rhizophagus irregularis (strain DAOM 181602 / DAOM 197198 / MUCL 43194)</name>
    <name type="common">Arbuscular mycorrhizal fungus</name>
    <name type="synonym">Glomus intraradices</name>
    <dbReference type="NCBI Taxonomy" id="747089"/>
    <lineage>
        <taxon>Eukaryota</taxon>
        <taxon>Fungi</taxon>
        <taxon>Fungi incertae sedis</taxon>
        <taxon>Mucoromycota</taxon>
        <taxon>Glomeromycotina</taxon>
        <taxon>Glomeromycetes</taxon>
        <taxon>Glomerales</taxon>
        <taxon>Glomeraceae</taxon>
        <taxon>Rhizophagus</taxon>
    </lineage>
</organism>
<protein>
    <submittedName>
        <fullName evidence="1">Uncharacterized protein</fullName>
    </submittedName>
</protein>
<accession>A0A2P4NWW9</accession>
<name>A0A2P4NWW9_RHIID</name>
<keyword evidence="2" id="KW-1185">Reference proteome</keyword>
<reference evidence="1 2" key="1">
    <citation type="journal article" date="2013" name="Proc. Natl. Acad. Sci. U.S.A.">
        <title>Genome of an arbuscular mycorrhizal fungus provides insight into the oldest plant symbiosis.</title>
        <authorList>
            <person name="Tisserant E."/>
            <person name="Malbreil M."/>
            <person name="Kuo A."/>
            <person name="Kohler A."/>
            <person name="Symeonidi A."/>
            <person name="Balestrini R."/>
            <person name="Charron P."/>
            <person name="Duensing N."/>
            <person name="Frei Dit Frey N."/>
            <person name="Gianinazzi-Pearson V."/>
            <person name="Gilbert L.B."/>
            <person name="Handa Y."/>
            <person name="Herr J.R."/>
            <person name="Hijri M."/>
            <person name="Koul R."/>
            <person name="Kawaguchi M."/>
            <person name="Krajinski F."/>
            <person name="Lammers P.J."/>
            <person name="Masclaux F.G."/>
            <person name="Murat C."/>
            <person name="Morin E."/>
            <person name="Ndikumana S."/>
            <person name="Pagni M."/>
            <person name="Petitpierre D."/>
            <person name="Requena N."/>
            <person name="Rosikiewicz P."/>
            <person name="Riley R."/>
            <person name="Saito K."/>
            <person name="San Clemente H."/>
            <person name="Shapiro H."/>
            <person name="van Tuinen D."/>
            <person name="Becard G."/>
            <person name="Bonfante P."/>
            <person name="Paszkowski U."/>
            <person name="Shachar-Hill Y.Y."/>
            <person name="Tuskan G.A."/>
            <person name="Young P.W."/>
            <person name="Sanders I.R."/>
            <person name="Henrissat B."/>
            <person name="Rensing S.A."/>
            <person name="Grigoriev I.V."/>
            <person name="Corradi N."/>
            <person name="Roux C."/>
            <person name="Martin F."/>
        </authorList>
    </citation>
    <scope>NUCLEOTIDE SEQUENCE [LARGE SCALE GENOMIC DNA]</scope>
    <source>
        <strain evidence="1 2">DAOM 197198</strain>
    </source>
</reference>
<comment type="caution">
    <text evidence="1">The sequence shown here is derived from an EMBL/GenBank/DDBJ whole genome shotgun (WGS) entry which is preliminary data.</text>
</comment>
<dbReference type="EMBL" id="AUPC02000651">
    <property type="protein sequence ID" value="POG57640.1"/>
    <property type="molecule type" value="Genomic_DNA"/>
</dbReference>
<evidence type="ECO:0000313" key="1">
    <source>
        <dbReference type="EMBL" id="POG57640.1"/>
    </source>
</evidence>
<dbReference type="Proteomes" id="UP000018888">
    <property type="component" value="Unassembled WGS sequence"/>
</dbReference>
<dbReference type="AlphaFoldDB" id="A0A2P4NWW9"/>
<sequence>MIFQMGIIGKAVEHKELTYGEKFYQSGLRYFLQKCQYKPEYCQKLLEALKKKIGTKYSRYFEVFMAKDNLELVPILTAYTIFEWPVDRSTTFGSKKRKVEDLEKDELVFLEGNRKKKLKIPFLTLHEIFSSRNTSVIPPIKVLDTLSNALSPDQNEHLTISVIMFRLWAIYQRLIEKGSIGLCTCKLSQLIPLRENQNDELLEFEPVFSVQSTNKKIEQKNWREFIKHRSSECIAYHNLQGAEFADSFVLTNPPILIQDKQLVVSRKKLMDGYQPIMLTKGLVKEEHDKCRNVGPHIFLFVTDAKKRLDEIYEEDELVITIENKNDLFGGLLTLRILHCIERA</sequence>
<reference evidence="1 2" key="2">
    <citation type="journal article" date="2018" name="New Phytol.">
        <title>High intraspecific genome diversity in the model arbuscular mycorrhizal symbiont Rhizophagus irregularis.</title>
        <authorList>
            <person name="Chen E.C.H."/>
            <person name="Morin E."/>
            <person name="Beaudet D."/>
            <person name="Noel J."/>
            <person name="Yildirir G."/>
            <person name="Ndikumana S."/>
            <person name="Charron P."/>
            <person name="St-Onge C."/>
            <person name="Giorgi J."/>
            <person name="Kruger M."/>
            <person name="Marton T."/>
            <person name="Ropars J."/>
            <person name="Grigoriev I.V."/>
            <person name="Hainaut M."/>
            <person name="Henrissat B."/>
            <person name="Roux C."/>
            <person name="Martin F."/>
            <person name="Corradi N."/>
        </authorList>
    </citation>
    <scope>NUCLEOTIDE SEQUENCE [LARGE SCALE GENOMIC DNA]</scope>
    <source>
        <strain evidence="1 2">DAOM 197198</strain>
    </source>
</reference>
<gene>
    <name evidence="1" type="ORF">GLOIN_2v1738104</name>
</gene>
<proteinExistence type="predicted"/>
<dbReference type="VEuPathDB" id="FungiDB:RhiirFUN_002211"/>